<dbReference type="OrthoDB" id="9807797at2"/>
<gene>
    <name evidence="7" type="ordered locus">Rmar_0301</name>
</gene>
<accession>D0MDL3</accession>
<dbReference type="InterPro" id="IPR002130">
    <property type="entry name" value="Cyclophilin-type_PPIase_dom"/>
</dbReference>
<dbReference type="PROSITE" id="PS51257">
    <property type="entry name" value="PROKAR_LIPOPROTEIN"/>
    <property type="match status" value="1"/>
</dbReference>
<dbReference type="PROSITE" id="PS50072">
    <property type="entry name" value="CSA_PPIASE_2"/>
    <property type="match status" value="1"/>
</dbReference>
<evidence type="ECO:0000256" key="3">
    <source>
        <dbReference type="ARBA" id="ARBA00023235"/>
    </source>
</evidence>
<dbReference type="CDD" id="cd00317">
    <property type="entry name" value="cyclophilin"/>
    <property type="match status" value="1"/>
</dbReference>
<dbReference type="GO" id="GO:0006457">
    <property type="term" value="P:protein folding"/>
    <property type="evidence" value="ECO:0007669"/>
    <property type="project" value="InterPro"/>
</dbReference>
<dbReference type="STRING" id="518766.Rmar_0301"/>
<dbReference type="eggNOG" id="COG0652">
    <property type="taxonomic scope" value="Bacteria"/>
</dbReference>
<keyword evidence="8" id="KW-1185">Reference proteome</keyword>
<keyword evidence="4" id="KW-0732">Signal</keyword>
<dbReference type="AlphaFoldDB" id="D0MDL3"/>
<feature type="region of interest" description="Disordered" evidence="5">
    <location>
        <begin position="97"/>
        <end position="116"/>
    </location>
</feature>
<evidence type="ECO:0000259" key="6">
    <source>
        <dbReference type="PROSITE" id="PS50072"/>
    </source>
</evidence>
<sequence length="260" mass="28443">MNIRWLAGVALAFFVAACQSAPSTPSVEADSLAQATDTLALPATNYYEIRTPLGRMVVRLYDETPLHRDNFKRLVAAGFYDSTTFHRVIDGFVIQGGDPNSKDADPSNDGTGGPGYTLPAEIRPGLFHKRGALAAARQGDEVNPERRSSGSQFYLVVGRTFDEATLDEIEVYLREQIPDPDFAFPDSVRQLYQTVGGAPFLDGLYTVFGELVEGFEVMDAIARVPTPRSTGRQAPPTMLDRPLQPVPMTIRPLENYSPGS</sequence>
<dbReference type="PROSITE" id="PS00170">
    <property type="entry name" value="CSA_PPIASE_1"/>
    <property type="match status" value="1"/>
</dbReference>
<evidence type="ECO:0000256" key="4">
    <source>
        <dbReference type="RuleBase" id="RU363019"/>
    </source>
</evidence>
<keyword evidence="3 4" id="KW-0413">Isomerase</keyword>
<dbReference type="PANTHER" id="PTHR45625:SF4">
    <property type="entry name" value="PEPTIDYLPROLYL ISOMERASE DOMAIN AND WD REPEAT-CONTAINING PROTEIN 1"/>
    <property type="match status" value="1"/>
</dbReference>
<dbReference type="Pfam" id="PF00160">
    <property type="entry name" value="Pro_isomerase"/>
    <property type="match status" value="1"/>
</dbReference>
<dbReference type="InterPro" id="IPR029000">
    <property type="entry name" value="Cyclophilin-like_dom_sf"/>
</dbReference>
<comment type="catalytic activity">
    <reaction evidence="4">
        <text>[protein]-peptidylproline (omega=180) = [protein]-peptidylproline (omega=0)</text>
        <dbReference type="Rhea" id="RHEA:16237"/>
        <dbReference type="Rhea" id="RHEA-COMP:10747"/>
        <dbReference type="Rhea" id="RHEA-COMP:10748"/>
        <dbReference type="ChEBI" id="CHEBI:83833"/>
        <dbReference type="ChEBI" id="CHEBI:83834"/>
        <dbReference type="EC" id="5.2.1.8"/>
    </reaction>
</comment>
<dbReference type="Gene3D" id="2.40.100.10">
    <property type="entry name" value="Cyclophilin-like"/>
    <property type="match status" value="2"/>
</dbReference>
<evidence type="ECO:0000256" key="1">
    <source>
        <dbReference type="ARBA" id="ARBA00007365"/>
    </source>
</evidence>
<feature type="signal peptide" evidence="4">
    <location>
        <begin position="1"/>
        <end position="20"/>
    </location>
</feature>
<dbReference type="SUPFAM" id="SSF50891">
    <property type="entry name" value="Cyclophilin-like"/>
    <property type="match status" value="1"/>
</dbReference>
<dbReference type="InterPro" id="IPR044666">
    <property type="entry name" value="Cyclophilin_A-like"/>
</dbReference>
<dbReference type="RefSeq" id="WP_012842818.1">
    <property type="nucleotide sequence ID" value="NC_013501.1"/>
</dbReference>
<name>D0MDL3_RHOM4</name>
<dbReference type="EC" id="5.2.1.8" evidence="4"/>
<comment type="similarity">
    <text evidence="1 4">Belongs to the cyclophilin-type PPIase family.</text>
</comment>
<proteinExistence type="inferred from homology"/>
<keyword evidence="2 4" id="KW-0697">Rotamase</keyword>
<dbReference type="GO" id="GO:0003755">
    <property type="term" value="F:peptidyl-prolyl cis-trans isomerase activity"/>
    <property type="evidence" value="ECO:0007669"/>
    <property type="project" value="UniProtKB-UniRule"/>
</dbReference>
<dbReference type="Proteomes" id="UP000002221">
    <property type="component" value="Chromosome"/>
</dbReference>
<dbReference type="InterPro" id="IPR020892">
    <property type="entry name" value="Cyclophilin-type_PPIase_CS"/>
</dbReference>
<feature type="domain" description="PPIase cyclophilin-type" evidence="6">
    <location>
        <begin position="51"/>
        <end position="249"/>
    </location>
</feature>
<reference evidence="7 8" key="1">
    <citation type="journal article" date="2009" name="Stand. Genomic Sci.">
        <title>Complete genome sequence of Rhodothermus marinus type strain (R-10).</title>
        <authorList>
            <person name="Nolan M."/>
            <person name="Tindall B.J."/>
            <person name="Pomrenke H."/>
            <person name="Lapidus A."/>
            <person name="Copeland A."/>
            <person name="Glavina Del Rio T."/>
            <person name="Lucas S."/>
            <person name="Chen F."/>
            <person name="Tice H."/>
            <person name="Cheng J.F."/>
            <person name="Saunders E."/>
            <person name="Han C."/>
            <person name="Bruce D."/>
            <person name="Goodwin L."/>
            <person name="Chain P."/>
            <person name="Pitluck S."/>
            <person name="Ovchinikova G."/>
            <person name="Pati A."/>
            <person name="Ivanova N."/>
            <person name="Mavromatis K."/>
            <person name="Chen A."/>
            <person name="Palaniappan K."/>
            <person name="Land M."/>
            <person name="Hauser L."/>
            <person name="Chang Y.J."/>
            <person name="Jeffries C.D."/>
            <person name="Brettin T."/>
            <person name="Goker M."/>
            <person name="Bristow J."/>
            <person name="Eisen J.A."/>
            <person name="Markowitz V."/>
            <person name="Hugenholtz P."/>
            <person name="Kyrpides N.C."/>
            <person name="Klenk H.P."/>
            <person name="Detter J.C."/>
        </authorList>
    </citation>
    <scope>NUCLEOTIDE SEQUENCE [LARGE SCALE GENOMIC DNA]</scope>
    <source>
        <strain evidence="8">ATCC 43812 / DSM 4252 / R-10</strain>
    </source>
</reference>
<evidence type="ECO:0000256" key="5">
    <source>
        <dbReference type="SAM" id="MobiDB-lite"/>
    </source>
</evidence>
<dbReference type="EMBL" id="CP001807">
    <property type="protein sequence ID" value="ACY47206.1"/>
    <property type="molecule type" value="Genomic_DNA"/>
</dbReference>
<protein>
    <recommendedName>
        <fullName evidence="4">Peptidyl-prolyl cis-trans isomerase</fullName>
        <shortName evidence="4">PPIase</shortName>
        <ecNumber evidence="4">5.2.1.8</ecNumber>
    </recommendedName>
</protein>
<dbReference type="HOGENOM" id="CLU_012062_16_0_10"/>
<dbReference type="KEGG" id="rmr:Rmar_0301"/>
<organism evidence="7 8">
    <name type="scientific">Rhodothermus marinus (strain ATCC 43812 / DSM 4252 / R-10)</name>
    <name type="common">Rhodothermus obamensis</name>
    <dbReference type="NCBI Taxonomy" id="518766"/>
    <lineage>
        <taxon>Bacteria</taxon>
        <taxon>Pseudomonadati</taxon>
        <taxon>Rhodothermota</taxon>
        <taxon>Rhodothermia</taxon>
        <taxon>Rhodothermales</taxon>
        <taxon>Rhodothermaceae</taxon>
        <taxon>Rhodothermus</taxon>
    </lineage>
</organism>
<comment type="function">
    <text evidence="4">PPIases accelerate the folding of proteins. It catalyzes the cis-trans isomerization of proline imidic peptide bonds in oligopeptides.</text>
</comment>
<dbReference type="PRINTS" id="PR00153">
    <property type="entry name" value="CSAPPISMRASE"/>
</dbReference>
<dbReference type="PANTHER" id="PTHR45625">
    <property type="entry name" value="PEPTIDYL-PROLYL CIS-TRANS ISOMERASE-RELATED"/>
    <property type="match status" value="1"/>
</dbReference>
<feature type="chain" id="PRO_5006523314" description="Peptidyl-prolyl cis-trans isomerase" evidence="4">
    <location>
        <begin position="21"/>
        <end position="260"/>
    </location>
</feature>
<evidence type="ECO:0000256" key="2">
    <source>
        <dbReference type="ARBA" id="ARBA00023110"/>
    </source>
</evidence>
<evidence type="ECO:0000313" key="8">
    <source>
        <dbReference type="Proteomes" id="UP000002221"/>
    </source>
</evidence>
<evidence type="ECO:0000313" key="7">
    <source>
        <dbReference type="EMBL" id="ACY47206.1"/>
    </source>
</evidence>